<evidence type="ECO:0008006" key="4">
    <source>
        <dbReference type="Google" id="ProtNLM"/>
    </source>
</evidence>
<evidence type="ECO:0000256" key="1">
    <source>
        <dbReference type="SAM" id="Phobius"/>
    </source>
</evidence>
<gene>
    <name evidence="2" type="ORF">GCM10010969_33170</name>
</gene>
<evidence type="ECO:0000313" key="3">
    <source>
        <dbReference type="Proteomes" id="UP000606653"/>
    </source>
</evidence>
<name>A0ABQ2L7T0_9BACL</name>
<evidence type="ECO:0000313" key="2">
    <source>
        <dbReference type="EMBL" id="GGO06110.1"/>
    </source>
</evidence>
<dbReference type="RefSeq" id="WP_018977399.1">
    <property type="nucleotide sequence ID" value="NZ_BMLN01000011.1"/>
</dbReference>
<dbReference type="Proteomes" id="UP000606653">
    <property type="component" value="Unassembled WGS sequence"/>
</dbReference>
<keyword evidence="1" id="KW-1133">Transmembrane helix</keyword>
<organism evidence="2 3">
    <name type="scientific">Saccharibacillus kuerlensis</name>
    <dbReference type="NCBI Taxonomy" id="459527"/>
    <lineage>
        <taxon>Bacteria</taxon>
        <taxon>Bacillati</taxon>
        <taxon>Bacillota</taxon>
        <taxon>Bacilli</taxon>
        <taxon>Bacillales</taxon>
        <taxon>Paenibacillaceae</taxon>
        <taxon>Saccharibacillus</taxon>
    </lineage>
</organism>
<protein>
    <recommendedName>
        <fullName evidence="4">DUF4367 domain-containing protein</fullName>
    </recommendedName>
</protein>
<keyword evidence="1" id="KW-0472">Membrane</keyword>
<keyword evidence="3" id="KW-1185">Reference proteome</keyword>
<keyword evidence="1" id="KW-0812">Transmembrane</keyword>
<reference evidence="3" key="1">
    <citation type="journal article" date="2019" name="Int. J. Syst. Evol. Microbiol.">
        <title>The Global Catalogue of Microorganisms (GCM) 10K type strain sequencing project: providing services to taxonomists for standard genome sequencing and annotation.</title>
        <authorList>
            <consortium name="The Broad Institute Genomics Platform"/>
            <consortium name="The Broad Institute Genome Sequencing Center for Infectious Disease"/>
            <person name="Wu L."/>
            <person name="Ma J."/>
        </authorList>
    </citation>
    <scope>NUCLEOTIDE SEQUENCE [LARGE SCALE GENOMIC DNA]</scope>
    <source>
        <strain evidence="3">CGMCC 1.6964</strain>
    </source>
</reference>
<accession>A0ABQ2L7T0</accession>
<proteinExistence type="predicted"/>
<comment type="caution">
    <text evidence="2">The sequence shown here is derived from an EMBL/GenBank/DDBJ whole genome shotgun (WGS) entry which is preliminary data.</text>
</comment>
<sequence>MTHINGHEQEQEQERAKEAWAKMEERLRQEPVNPTWATWDARSAELDENNKTLGAVPSDRKIAAAVGADAQSVSQPSRSTVVPMPKKNRKIAARLAAAAAAAAIVITAVTPAGNSALAGILNKFTMQDVVLIQETELDNMIQMVYDAGESTATESLYGTFTSTGVGNFSPDATAEEIRDELGYTPIIGPDGEKGSLNASVGTQTEMRLNVTAVNETLNRLGADHLFPQEADNKAITLTYPASVYYDFHENDDNWAVLSQSETPSVEFDESFPVEETMNAVINFPYLPQDLKKSLQQAAVSSGKLPLPLYANGKAQSMDVSGVKVTYTQGDSYSRTAFWMKDGQLFEFNAQVNFKGGEEGFLNFVKGLAAQ</sequence>
<dbReference type="EMBL" id="BMLN01000011">
    <property type="protein sequence ID" value="GGO06110.1"/>
    <property type="molecule type" value="Genomic_DNA"/>
</dbReference>
<feature type="transmembrane region" description="Helical" evidence="1">
    <location>
        <begin position="91"/>
        <end position="113"/>
    </location>
</feature>